<reference evidence="6 7" key="1">
    <citation type="submission" date="2019-05" db="EMBL/GenBank/DDBJ databases">
        <title>Draft genome sequence of Actinomadura geliboluensis A8036.</title>
        <authorList>
            <person name="Saricaoglu S."/>
            <person name="Isik K."/>
        </authorList>
    </citation>
    <scope>NUCLEOTIDE SEQUENCE [LARGE SCALE GENOMIC DNA]</scope>
    <source>
        <strain evidence="6 7">A8036</strain>
    </source>
</reference>
<dbReference type="InterPro" id="IPR000653">
    <property type="entry name" value="DegT/StrS_aminotransferase"/>
</dbReference>
<name>A0A5S4HAG0_9ACTN</name>
<keyword evidence="1 4" id="KW-0663">Pyridoxal phosphate</keyword>
<evidence type="ECO:0000256" key="3">
    <source>
        <dbReference type="PIRSR" id="PIRSR000390-1"/>
    </source>
</evidence>
<organism evidence="6 7">
    <name type="scientific">Actinomadura geliboluensis</name>
    <dbReference type="NCBI Taxonomy" id="882440"/>
    <lineage>
        <taxon>Bacteria</taxon>
        <taxon>Bacillati</taxon>
        <taxon>Actinomycetota</taxon>
        <taxon>Actinomycetes</taxon>
        <taxon>Streptosporangiales</taxon>
        <taxon>Thermomonosporaceae</taxon>
        <taxon>Actinomadura</taxon>
    </lineage>
</organism>
<dbReference type="PANTHER" id="PTHR30244:SF36">
    <property type="entry name" value="3-OXO-GLUCOSE-6-PHOSPHATE:GLUTAMATE AMINOTRANSFERASE"/>
    <property type="match status" value="1"/>
</dbReference>
<evidence type="ECO:0000256" key="5">
    <source>
        <dbReference type="RuleBase" id="RU004508"/>
    </source>
</evidence>
<dbReference type="SUPFAM" id="SSF53383">
    <property type="entry name" value="PLP-dependent transferases"/>
    <property type="match status" value="1"/>
</dbReference>
<dbReference type="CDD" id="cd00616">
    <property type="entry name" value="AHBA_syn"/>
    <property type="match status" value="1"/>
</dbReference>
<keyword evidence="7" id="KW-1185">Reference proteome</keyword>
<evidence type="ECO:0000313" key="7">
    <source>
        <dbReference type="Proteomes" id="UP000305238"/>
    </source>
</evidence>
<dbReference type="GO" id="GO:0008483">
    <property type="term" value="F:transaminase activity"/>
    <property type="evidence" value="ECO:0007669"/>
    <property type="project" value="UniProtKB-KW"/>
</dbReference>
<dbReference type="InterPro" id="IPR015421">
    <property type="entry name" value="PyrdxlP-dep_Trfase_major"/>
</dbReference>
<dbReference type="Proteomes" id="UP000305238">
    <property type="component" value="Unassembled WGS sequence"/>
</dbReference>
<sequence length="373" mass="39610">MRVPFLDLRAVHDELGAELDAAVHRVVSSGWYLLGEELAAFEAEFAAYCAAGHCVAVGSGIDAITLALRAHGVGPGDEVIVPSNTFIATLLAVTAAGARPVPVEPDERTCNLDPARIEAAVTRRTRAVLPVHLYGQPADMRAIAEVADRHGLLVVEDAAQAHGARHRGEPVGSGPYAATFSFYPGKNLGALGDGGAVVTSDAALADRIRLLRNYGSAVKYHHEIKGTNSRLDEIQAAVLRVKLARLDEWNARRAEVARRYLAGLAGVPGLALPVVEPWASTSWHLFVVRTERRDALRERLAAAGVETIIHYPVPAHLSPAYADLGHAAGSFPIAERLAEQVLSLPMGPHLPDEAVDTVIAAVREAMAPATAAR</sequence>
<dbReference type="InterPro" id="IPR015422">
    <property type="entry name" value="PyrdxlP-dep_Trfase_small"/>
</dbReference>
<dbReference type="InterPro" id="IPR015424">
    <property type="entry name" value="PyrdxlP-dep_Trfase"/>
</dbReference>
<dbReference type="OrthoDB" id="9804264at2"/>
<protein>
    <submittedName>
        <fullName evidence="6">DegT/DnrJ/EryC1/StrS family aminotransferase</fullName>
    </submittedName>
</protein>
<evidence type="ECO:0000313" key="6">
    <source>
        <dbReference type="EMBL" id="TMR41751.1"/>
    </source>
</evidence>
<dbReference type="EMBL" id="VCKZ01000014">
    <property type="protein sequence ID" value="TMR41751.1"/>
    <property type="molecule type" value="Genomic_DNA"/>
</dbReference>
<dbReference type="Gene3D" id="3.90.1150.10">
    <property type="entry name" value="Aspartate Aminotransferase, domain 1"/>
    <property type="match status" value="1"/>
</dbReference>
<dbReference type="RefSeq" id="WP_138634203.1">
    <property type="nucleotide sequence ID" value="NZ_VCKZ01000014.1"/>
</dbReference>
<dbReference type="PANTHER" id="PTHR30244">
    <property type="entry name" value="TRANSAMINASE"/>
    <property type="match status" value="1"/>
</dbReference>
<dbReference type="Gene3D" id="3.40.640.10">
    <property type="entry name" value="Type I PLP-dependent aspartate aminotransferase-like (Major domain)"/>
    <property type="match status" value="1"/>
</dbReference>
<comment type="similarity">
    <text evidence="2 5">Belongs to the DegT/DnrJ/EryC1 family.</text>
</comment>
<gene>
    <name evidence="6" type="ORF">ETD96_03990</name>
</gene>
<evidence type="ECO:0000256" key="4">
    <source>
        <dbReference type="PIRSR" id="PIRSR000390-2"/>
    </source>
</evidence>
<keyword evidence="6" id="KW-0808">Transferase</keyword>
<dbReference type="GO" id="GO:0030170">
    <property type="term" value="F:pyridoxal phosphate binding"/>
    <property type="evidence" value="ECO:0007669"/>
    <property type="project" value="TreeGrafter"/>
</dbReference>
<keyword evidence="6" id="KW-0032">Aminotransferase</keyword>
<accession>A0A5S4HAG0</accession>
<dbReference type="AlphaFoldDB" id="A0A5S4HAG0"/>
<dbReference type="Pfam" id="PF01041">
    <property type="entry name" value="DegT_DnrJ_EryC1"/>
    <property type="match status" value="1"/>
</dbReference>
<dbReference type="GO" id="GO:0000271">
    <property type="term" value="P:polysaccharide biosynthetic process"/>
    <property type="evidence" value="ECO:0007669"/>
    <property type="project" value="TreeGrafter"/>
</dbReference>
<proteinExistence type="inferred from homology"/>
<feature type="active site" description="Proton acceptor" evidence="3">
    <location>
        <position position="186"/>
    </location>
</feature>
<dbReference type="FunFam" id="3.40.640.10:FF:000089">
    <property type="entry name" value="Aminotransferase, DegT/DnrJ/EryC1/StrS family"/>
    <property type="match status" value="1"/>
</dbReference>
<dbReference type="PIRSF" id="PIRSF000390">
    <property type="entry name" value="PLP_StrS"/>
    <property type="match status" value="1"/>
</dbReference>
<evidence type="ECO:0000256" key="1">
    <source>
        <dbReference type="ARBA" id="ARBA00022898"/>
    </source>
</evidence>
<comment type="caution">
    <text evidence="6">The sequence shown here is derived from an EMBL/GenBank/DDBJ whole genome shotgun (WGS) entry which is preliminary data.</text>
</comment>
<feature type="modified residue" description="N6-(pyridoxal phosphate)lysine" evidence="4">
    <location>
        <position position="186"/>
    </location>
</feature>
<evidence type="ECO:0000256" key="2">
    <source>
        <dbReference type="ARBA" id="ARBA00037999"/>
    </source>
</evidence>